<gene>
    <name evidence="6" type="ORF">CCR87_12265</name>
</gene>
<dbReference type="InterPro" id="IPR023753">
    <property type="entry name" value="FAD/NAD-binding_dom"/>
</dbReference>
<dbReference type="PRINTS" id="PR00368">
    <property type="entry name" value="FADPNR"/>
</dbReference>
<evidence type="ECO:0000259" key="5">
    <source>
        <dbReference type="Pfam" id="PF07992"/>
    </source>
</evidence>
<evidence type="ECO:0000256" key="3">
    <source>
        <dbReference type="ARBA" id="ARBA00022827"/>
    </source>
</evidence>
<dbReference type="EMBL" id="NHSD01000288">
    <property type="protein sequence ID" value="MBK5928092.1"/>
    <property type="molecule type" value="Genomic_DNA"/>
</dbReference>
<feature type="domain" description="Pyridine nucleotide-disulphide oxidoreductase dimerisation" evidence="4">
    <location>
        <begin position="339"/>
        <end position="442"/>
    </location>
</feature>
<dbReference type="GO" id="GO:0016616">
    <property type="term" value="F:oxidoreductase activity, acting on the CH-OH group of donors, NAD or NADP as acceptor"/>
    <property type="evidence" value="ECO:0007669"/>
    <property type="project" value="UniProtKB-ARBA"/>
</dbReference>
<keyword evidence="7" id="KW-1185">Reference proteome</keyword>
<dbReference type="SUPFAM" id="SSF55424">
    <property type="entry name" value="FAD/NAD-linked reductases, dimerisation (C-terminal) domain"/>
    <property type="match status" value="1"/>
</dbReference>
<dbReference type="RefSeq" id="WP_201157845.1">
    <property type="nucleotide sequence ID" value="NZ_NHSD01000288.1"/>
</dbReference>
<feature type="domain" description="FAD/NAD(P)-binding" evidence="5">
    <location>
        <begin position="6"/>
        <end position="317"/>
    </location>
</feature>
<dbReference type="Pfam" id="PF07992">
    <property type="entry name" value="Pyr_redox_2"/>
    <property type="match status" value="1"/>
</dbReference>
<dbReference type="NCBIfam" id="NF004939">
    <property type="entry name" value="PRK06292.1-1"/>
    <property type="match status" value="1"/>
</dbReference>
<dbReference type="GO" id="GO:0003955">
    <property type="term" value="F:NAD(P)H dehydrogenase (quinone) activity"/>
    <property type="evidence" value="ECO:0007669"/>
    <property type="project" value="TreeGrafter"/>
</dbReference>
<evidence type="ECO:0000256" key="1">
    <source>
        <dbReference type="ARBA" id="ARBA00001974"/>
    </source>
</evidence>
<dbReference type="AlphaFoldDB" id="A0A934TMU9"/>
<dbReference type="Gene3D" id="3.50.50.60">
    <property type="entry name" value="FAD/NAD(P)-binding domain"/>
    <property type="match status" value="2"/>
</dbReference>
<organism evidence="6 7">
    <name type="scientific">Rhodobaculum claviforme</name>
    <dbReference type="NCBI Taxonomy" id="1549854"/>
    <lineage>
        <taxon>Bacteria</taxon>
        <taxon>Pseudomonadati</taxon>
        <taxon>Pseudomonadota</taxon>
        <taxon>Alphaproteobacteria</taxon>
        <taxon>Rhodobacterales</taxon>
        <taxon>Paracoccaceae</taxon>
        <taxon>Rhodobaculum</taxon>
    </lineage>
</organism>
<dbReference type="GO" id="GO:0050660">
    <property type="term" value="F:flavin adenine dinucleotide binding"/>
    <property type="evidence" value="ECO:0007669"/>
    <property type="project" value="TreeGrafter"/>
</dbReference>
<accession>A0A934TMU9</accession>
<dbReference type="PANTHER" id="PTHR43014:SF4">
    <property type="entry name" value="PYRIDINE NUCLEOTIDE-DISULFIDE OXIDOREDUCTASE RCLA-RELATED"/>
    <property type="match status" value="1"/>
</dbReference>
<evidence type="ECO:0000259" key="4">
    <source>
        <dbReference type="Pfam" id="PF02852"/>
    </source>
</evidence>
<protein>
    <submittedName>
        <fullName evidence="6">Dihydrolipoyl dehydrogenase</fullName>
    </submittedName>
</protein>
<reference evidence="6" key="1">
    <citation type="submission" date="2017-05" db="EMBL/GenBank/DDBJ databases">
        <authorList>
            <person name="Imhoff J.F."/>
            <person name="Rahn T."/>
            <person name="Kuenzel S."/>
            <person name="Neulinger S.C."/>
        </authorList>
    </citation>
    <scope>NUCLEOTIDE SEQUENCE</scope>
    <source>
        <strain evidence="6">LMG 28126</strain>
    </source>
</reference>
<dbReference type="InterPro" id="IPR004099">
    <property type="entry name" value="Pyr_nucl-diS_OxRdtase_dimer"/>
</dbReference>
<reference evidence="6" key="2">
    <citation type="journal article" date="2020" name="Microorganisms">
        <title>Osmotic Adaptation and Compatible Solute Biosynthesis of Phototrophic Bacteria as Revealed from Genome Analyses.</title>
        <authorList>
            <person name="Imhoff J.F."/>
            <person name="Rahn T."/>
            <person name="Kunzel S."/>
            <person name="Keller A."/>
            <person name="Neulinger S.C."/>
        </authorList>
    </citation>
    <scope>NUCLEOTIDE SEQUENCE</scope>
    <source>
        <strain evidence="6">LMG 28126</strain>
    </source>
</reference>
<dbReference type="InterPro" id="IPR036188">
    <property type="entry name" value="FAD/NAD-bd_sf"/>
</dbReference>
<dbReference type="Gene3D" id="3.30.390.30">
    <property type="match status" value="1"/>
</dbReference>
<proteinExistence type="predicted"/>
<keyword evidence="2" id="KW-0285">Flavoprotein</keyword>
<keyword evidence="3" id="KW-0274">FAD</keyword>
<comment type="caution">
    <text evidence="6">The sequence shown here is derived from an EMBL/GenBank/DDBJ whole genome shotgun (WGS) entry which is preliminary data.</text>
</comment>
<evidence type="ECO:0000256" key="2">
    <source>
        <dbReference type="ARBA" id="ARBA00022630"/>
    </source>
</evidence>
<dbReference type="InterPro" id="IPR029752">
    <property type="entry name" value="D-isomer_DH_CS1"/>
</dbReference>
<sequence length="471" mass="48731">MTRTVDVAIVGAGTAGLSALREVRRETDDFVLIDAGDWGTTCAARGCMPSKALIEAANALHRRHSFAEFGLRGAEGVSADIPAVLARVRALRDDFVKGPQSVHRTLGDRAIAGRARLLAPDRLEVNGDVIHARAIILAPGSHPVVPGPWAALGDRVLTSDTLFELPDLPRRIAVVGLGAIGVELAQALARLGCTVTGFDAADTVAGLRDPDMLATLLTVLEADMAVHLGAEVTVEDAGGGLRVTGGGRDVTVDAVLAALGRAPNVKGLGLETLGVDLDARGLPQVDPNTLRIGDLAVWMAGDANADRALLHEAADEGHIAGRNAVASDPQPHCRRTPLSIVFCAPQVARVGTAPADCNPATTATATVDFARQGRARTMASAHGRLTVAADRRTGTLRGAEICAPAGEHMAHLLALAVEQGLSVAAILAMPFYHPVLEEGLRSALRDLAREVGDAGSSDLSPCPPLGIAALE</sequence>
<name>A0A934TMU9_9RHOB</name>
<dbReference type="InterPro" id="IPR016156">
    <property type="entry name" value="FAD/NAD-linked_Rdtase_dimer_sf"/>
</dbReference>
<dbReference type="SUPFAM" id="SSF51905">
    <property type="entry name" value="FAD/NAD(P)-binding domain"/>
    <property type="match status" value="2"/>
</dbReference>
<comment type="cofactor">
    <cofactor evidence="1">
        <name>FAD</name>
        <dbReference type="ChEBI" id="CHEBI:57692"/>
    </cofactor>
</comment>
<dbReference type="Pfam" id="PF02852">
    <property type="entry name" value="Pyr_redox_dim"/>
    <property type="match status" value="1"/>
</dbReference>
<dbReference type="PRINTS" id="PR00411">
    <property type="entry name" value="PNDRDTASEI"/>
</dbReference>
<dbReference type="PANTHER" id="PTHR43014">
    <property type="entry name" value="MERCURIC REDUCTASE"/>
    <property type="match status" value="1"/>
</dbReference>
<evidence type="ECO:0000313" key="6">
    <source>
        <dbReference type="EMBL" id="MBK5928092.1"/>
    </source>
</evidence>
<dbReference type="PROSITE" id="PS00065">
    <property type="entry name" value="D_2_HYDROXYACID_DH_1"/>
    <property type="match status" value="1"/>
</dbReference>
<dbReference type="Proteomes" id="UP000706333">
    <property type="component" value="Unassembled WGS sequence"/>
</dbReference>
<evidence type="ECO:0000313" key="7">
    <source>
        <dbReference type="Proteomes" id="UP000706333"/>
    </source>
</evidence>